<dbReference type="Proteomes" id="UP000076830">
    <property type="component" value="Chromosome"/>
</dbReference>
<accession>A0A160DXE5</accession>
<dbReference type="EMBL" id="CP015249">
    <property type="protein sequence ID" value="ANB19377.1"/>
    <property type="molecule type" value="Genomic_DNA"/>
</dbReference>
<dbReference type="STRING" id="1300342.I596_3388"/>
<sequence>MIGSAATLRTYCRTRRYRAAAQDGGRPGLPAYCARQPALAGAAT</sequence>
<protein>
    <submittedName>
        <fullName evidence="1">Uncharacterized protein</fullName>
    </submittedName>
</protein>
<gene>
    <name evidence="1" type="ORF">I596_3388</name>
</gene>
<keyword evidence="2" id="KW-1185">Reference proteome</keyword>
<reference evidence="1 2" key="1">
    <citation type="submission" date="2016-04" db="EMBL/GenBank/DDBJ databases">
        <title>Complete genome sequence of Dokdonella koreensis DS-123T.</title>
        <authorList>
            <person name="Kim J.F."/>
            <person name="Lee H."/>
            <person name="Kwak M.-J."/>
        </authorList>
    </citation>
    <scope>NUCLEOTIDE SEQUENCE [LARGE SCALE GENOMIC DNA]</scope>
    <source>
        <strain evidence="1 2">DS-123</strain>
    </source>
</reference>
<organism evidence="1 2">
    <name type="scientific">Dokdonella koreensis DS-123</name>
    <dbReference type="NCBI Taxonomy" id="1300342"/>
    <lineage>
        <taxon>Bacteria</taxon>
        <taxon>Pseudomonadati</taxon>
        <taxon>Pseudomonadota</taxon>
        <taxon>Gammaproteobacteria</taxon>
        <taxon>Lysobacterales</taxon>
        <taxon>Rhodanobacteraceae</taxon>
        <taxon>Dokdonella</taxon>
    </lineage>
</organism>
<proteinExistence type="predicted"/>
<evidence type="ECO:0000313" key="1">
    <source>
        <dbReference type="EMBL" id="ANB19377.1"/>
    </source>
</evidence>
<evidence type="ECO:0000313" key="2">
    <source>
        <dbReference type="Proteomes" id="UP000076830"/>
    </source>
</evidence>
<name>A0A160DXE5_9GAMM</name>
<dbReference type="KEGG" id="dko:I596_3388"/>
<dbReference type="AlphaFoldDB" id="A0A160DXE5"/>